<organism evidence="7 8">
    <name type="scientific">Cucurbita moschata</name>
    <name type="common">Winter crookneck squash</name>
    <name type="synonym">Cucurbita pepo var. moschata</name>
    <dbReference type="NCBI Taxonomy" id="3662"/>
    <lineage>
        <taxon>Eukaryota</taxon>
        <taxon>Viridiplantae</taxon>
        <taxon>Streptophyta</taxon>
        <taxon>Embryophyta</taxon>
        <taxon>Tracheophyta</taxon>
        <taxon>Spermatophyta</taxon>
        <taxon>Magnoliopsida</taxon>
        <taxon>eudicotyledons</taxon>
        <taxon>Gunneridae</taxon>
        <taxon>Pentapetalae</taxon>
        <taxon>rosids</taxon>
        <taxon>fabids</taxon>
        <taxon>Cucurbitales</taxon>
        <taxon>Cucurbitaceae</taxon>
        <taxon>Cucurbiteae</taxon>
        <taxon>Cucurbita</taxon>
    </lineage>
</organism>
<protein>
    <submittedName>
        <fullName evidence="8">Probable WRKY transcription factor 40</fullName>
    </submittedName>
</protein>
<dbReference type="PANTHER" id="PTHR31429:SF3">
    <property type="entry name" value="WRKY TRANSCRIPTION FACTOR 40-RELATED"/>
    <property type="match status" value="1"/>
</dbReference>
<dbReference type="InterPro" id="IPR003657">
    <property type="entry name" value="WRKY_dom"/>
</dbReference>
<dbReference type="AlphaFoldDB" id="A0A6J1GGZ9"/>
<dbReference type="SMART" id="SM00774">
    <property type="entry name" value="WRKY"/>
    <property type="match status" value="1"/>
</dbReference>
<proteinExistence type="predicted"/>
<evidence type="ECO:0000256" key="5">
    <source>
        <dbReference type="ARBA" id="ARBA00023242"/>
    </source>
</evidence>
<dbReference type="InterPro" id="IPR044810">
    <property type="entry name" value="WRKY_plant"/>
</dbReference>
<dbReference type="GO" id="GO:0003700">
    <property type="term" value="F:DNA-binding transcription factor activity"/>
    <property type="evidence" value="ECO:0007669"/>
    <property type="project" value="InterPro"/>
</dbReference>
<evidence type="ECO:0000256" key="2">
    <source>
        <dbReference type="ARBA" id="ARBA00023015"/>
    </source>
</evidence>
<keyword evidence="2" id="KW-0805">Transcription regulation</keyword>
<dbReference type="Proteomes" id="UP000504609">
    <property type="component" value="Unplaced"/>
</dbReference>
<dbReference type="PANTHER" id="PTHR31429">
    <property type="entry name" value="WRKY TRANSCRIPTION FACTOR 36-RELATED"/>
    <property type="match status" value="1"/>
</dbReference>
<keyword evidence="4" id="KW-0804">Transcription</keyword>
<dbReference type="KEGG" id="cmos:111454104"/>
<dbReference type="PROSITE" id="PS50811">
    <property type="entry name" value="WRKY"/>
    <property type="match status" value="1"/>
</dbReference>
<dbReference type="GeneID" id="111454104"/>
<evidence type="ECO:0000313" key="8">
    <source>
        <dbReference type="RefSeq" id="XP_022951183.1"/>
    </source>
</evidence>
<keyword evidence="7" id="KW-1185">Reference proteome</keyword>
<dbReference type="Pfam" id="PF03106">
    <property type="entry name" value="WRKY"/>
    <property type="match status" value="1"/>
</dbReference>
<keyword evidence="3" id="KW-0238">DNA-binding</keyword>
<dbReference type="Gene3D" id="2.20.25.80">
    <property type="entry name" value="WRKY domain"/>
    <property type="match status" value="1"/>
</dbReference>
<evidence type="ECO:0000256" key="4">
    <source>
        <dbReference type="ARBA" id="ARBA00023163"/>
    </source>
</evidence>
<feature type="domain" description="WRKY" evidence="6">
    <location>
        <begin position="142"/>
        <end position="208"/>
    </location>
</feature>
<evidence type="ECO:0000313" key="7">
    <source>
        <dbReference type="Proteomes" id="UP000504609"/>
    </source>
</evidence>
<dbReference type="SUPFAM" id="SSF118290">
    <property type="entry name" value="WRKY DNA-binding domain"/>
    <property type="match status" value="1"/>
</dbReference>
<comment type="subcellular location">
    <subcellularLocation>
        <location evidence="1">Nucleus</location>
    </subcellularLocation>
</comment>
<sequence>MEPSPAINTSLGLNFNPPPYTDDGSPANISVTPTKEEAPGVIVEKLNRISSENQKLNQMLGVVVENYSVLRNQVVDLMIKSRKRKAGCDNCNFFNRSGSSGADALTDQYCCCGSDDDSCHKRPRESSRPKIKRVLVQTPISDSSLAVKDGYQWRKYGQKVTKGNPSPRAYYKCSFAPSCPVKKKVQRSVQDSSYLVATYEGEHNHKKPNSGIEYQLVGPIHLGSKLDSSVSSPSSSVMSPSLPSITTFDLTKSQSIDTLKSPIPEFERPSTSTQRMVCQQMASLLTRDPNFTKALVTAITGNMVEKEVWR</sequence>
<dbReference type="GO" id="GO:0043565">
    <property type="term" value="F:sequence-specific DNA binding"/>
    <property type="evidence" value="ECO:0007669"/>
    <property type="project" value="InterPro"/>
</dbReference>
<evidence type="ECO:0000256" key="3">
    <source>
        <dbReference type="ARBA" id="ARBA00023125"/>
    </source>
</evidence>
<dbReference type="GO" id="GO:0005634">
    <property type="term" value="C:nucleus"/>
    <property type="evidence" value="ECO:0007669"/>
    <property type="project" value="UniProtKB-SubCell"/>
</dbReference>
<dbReference type="InterPro" id="IPR036576">
    <property type="entry name" value="WRKY_dom_sf"/>
</dbReference>
<gene>
    <name evidence="8" type="primary">LOC111454104</name>
</gene>
<dbReference type="RefSeq" id="XP_022951183.1">
    <property type="nucleotide sequence ID" value="XM_023095415.1"/>
</dbReference>
<evidence type="ECO:0000256" key="1">
    <source>
        <dbReference type="ARBA" id="ARBA00004123"/>
    </source>
</evidence>
<keyword evidence="5" id="KW-0539">Nucleus</keyword>
<evidence type="ECO:0000259" key="6">
    <source>
        <dbReference type="PROSITE" id="PS50811"/>
    </source>
</evidence>
<accession>A0A6J1GGZ9</accession>
<name>A0A6J1GGZ9_CUCMO</name>
<reference evidence="8" key="1">
    <citation type="submission" date="2025-08" db="UniProtKB">
        <authorList>
            <consortium name="RefSeq"/>
        </authorList>
    </citation>
    <scope>IDENTIFICATION</scope>
    <source>
        <tissue evidence="8">Young leaves</tissue>
    </source>
</reference>